<keyword evidence="1" id="KW-0479">Metal-binding</keyword>
<accession>A0A0R2UEE0</accession>
<evidence type="ECO:0000256" key="3">
    <source>
        <dbReference type="ARBA" id="ARBA00022842"/>
    </source>
</evidence>
<name>A0A0R2UEE0_9GAMM</name>
<dbReference type="InterPro" id="IPR023214">
    <property type="entry name" value="HAD_sf"/>
</dbReference>
<dbReference type="InterPro" id="IPR036412">
    <property type="entry name" value="HAD-like_sf"/>
</dbReference>
<dbReference type="Gene3D" id="1.20.1440.100">
    <property type="entry name" value="SG protein - dephosphorylation function"/>
    <property type="match status" value="1"/>
</dbReference>
<evidence type="ECO:0000313" key="4">
    <source>
        <dbReference type="EMBL" id="KRO97368.1"/>
    </source>
</evidence>
<sequence length="218" mass="25020">MALAIFDLDNTLIAGDSDHSWGEFLVVHNLVDQGHYKTMNDKFYADYENGCLDIFKYLEFSLRALVGLSQNKLDKLHRQFMAEMVEPLKLPKAELLIEQHRLAEDRLLVITATNHFIVEPIVKSLGIDELLATNLEIIDGFFTGKIVGTPTYQGGKVERLNDWLKENNEVLDGSYFYSDSINDLPLLLEVDCPIAVDPDDRLREEALRRHWKIISLRD</sequence>
<dbReference type="GO" id="GO:0046872">
    <property type="term" value="F:metal ion binding"/>
    <property type="evidence" value="ECO:0007669"/>
    <property type="project" value="UniProtKB-KW"/>
</dbReference>
<dbReference type="EMBL" id="LICA01000005">
    <property type="protein sequence ID" value="KRO97368.1"/>
    <property type="molecule type" value="Genomic_DNA"/>
</dbReference>
<keyword evidence="2" id="KW-0378">Hydrolase</keyword>
<dbReference type="Proteomes" id="UP000051213">
    <property type="component" value="Unassembled WGS sequence"/>
</dbReference>
<dbReference type="NCBIfam" id="TIGR01490">
    <property type="entry name" value="HAD-SF-IB-hyp1"/>
    <property type="match status" value="1"/>
</dbReference>
<proteinExistence type="predicted"/>
<dbReference type="SUPFAM" id="SSF56784">
    <property type="entry name" value="HAD-like"/>
    <property type="match status" value="1"/>
</dbReference>
<dbReference type="InterPro" id="IPR006385">
    <property type="entry name" value="HAD_hydro_SerB1"/>
</dbReference>
<gene>
    <name evidence="4" type="ORF">ABS24_09940</name>
</gene>
<evidence type="ECO:0000313" key="5">
    <source>
        <dbReference type="Proteomes" id="UP000051213"/>
    </source>
</evidence>
<evidence type="ECO:0000256" key="1">
    <source>
        <dbReference type="ARBA" id="ARBA00022723"/>
    </source>
</evidence>
<dbReference type="Pfam" id="PF12710">
    <property type="entry name" value="HAD"/>
    <property type="match status" value="1"/>
</dbReference>
<organism evidence="4 5">
    <name type="scientific">SAR92 bacterium BACL26 MAG-121220-bin70</name>
    <dbReference type="NCBI Taxonomy" id="1655626"/>
    <lineage>
        <taxon>Bacteria</taxon>
        <taxon>Pseudomonadati</taxon>
        <taxon>Pseudomonadota</taxon>
        <taxon>Gammaproteobacteria</taxon>
        <taxon>Cellvibrionales</taxon>
        <taxon>Porticoccaceae</taxon>
        <taxon>SAR92 clade</taxon>
    </lineage>
</organism>
<protein>
    <submittedName>
        <fullName evidence="4">Phosphoserine phosphatase</fullName>
    </submittedName>
</protein>
<dbReference type="GO" id="GO:0016787">
    <property type="term" value="F:hydrolase activity"/>
    <property type="evidence" value="ECO:0007669"/>
    <property type="project" value="UniProtKB-KW"/>
</dbReference>
<dbReference type="InterPro" id="IPR050582">
    <property type="entry name" value="HAD-like_SerB"/>
</dbReference>
<evidence type="ECO:0000256" key="2">
    <source>
        <dbReference type="ARBA" id="ARBA00022801"/>
    </source>
</evidence>
<reference evidence="4 5" key="1">
    <citation type="submission" date="2015-10" db="EMBL/GenBank/DDBJ databases">
        <title>Metagenome-Assembled Genomes uncover a global brackish microbiome.</title>
        <authorList>
            <person name="Hugerth L.W."/>
            <person name="Larsson J."/>
            <person name="Alneberg J."/>
            <person name="Lindh M.V."/>
            <person name="Legrand C."/>
            <person name="Pinhassi J."/>
            <person name="Andersson A.F."/>
        </authorList>
    </citation>
    <scope>NUCLEOTIDE SEQUENCE [LARGE SCALE GENOMIC DNA]</scope>
    <source>
        <strain evidence="4">BACL26 MAG-121220-bin70</strain>
    </source>
</reference>
<dbReference type="Gene3D" id="3.40.50.1000">
    <property type="entry name" value="HAD superfamily/HAD-like"/>
    <property type="match status" value="1"/>
</dbReference>
<dbReference type="CDD" id="cd02612">
    <property type="entry name" value="HAD_PGPPase"/>
    <property type="match status" value="1"/>
</dbReference>
<keyword evidence="3" id="KW-0460">Magnesium</keyword>
<dbReference type="AlphaFoldDB" id="A0A0R2UEE0"/>
<dbReference type="NCBIfam" id="TIGR01488">
    <property type="entry name" value="HAD-SF-IB"/>
    <property type="match status" value="1"/>
</dbReference>
<comment type="caution">
    <text evidence="4">The sequence shown here is derived from an EMBL/GenBank/DDBJ whole genome shotgun (WGS) entry which is preliminary data.</text>
</comment>
<dbReference type="PANTHER" id="PTHR43344:SF13">
    <property type="entry name" value="PHOSPHATASE RV3661-RELATED"/>
    <property type="match status" value="1"/>
</dbReference>
<dbReference type="PANTHER" id="PTHR43344">
    <property type="entry name" value="PHOSPHOSERINE PHOSPHATASE"/>
    <property type="match status" value="1"/>
</dbReference>